<dbReference type="AlphaFoldDB" id="A0A1V4IRD2"/>
<keyword evidence="4" id="KW-0411">Iron-sulfur</keyword>
<dbReference type="EC" id="1.4.3.-" evidence="6"/>
<dbReference type="SUPFAM" id="SSF51905">
    <property type="entry name" value="FAD/NAD(P)-binding domain"/>
    <property type="match status" value="1"/>
</dbReference>
<evidence type="ECO:0000313" key="7">
    <source>
        <dbReference type="Proteomes" id="UP000191056"/>
    </source>
</evidence>
<keyword evidence="3" id="KW-0408">Iron</keyword>
<dbReference type="RefSeq" id="WP_079439545.1">
    <property type="nucleotide sequence ID" value="NZ_MZGT01000023.1"/>
</dbReference>
<dbReference type="PROSITE" id="PS51296">
    <property type="entry name" value="RIESKE"/>
    <property type="match status" value="1"/>
</dbReference>
<dbReference type="Pfam" id="PF01266">
    <property type="entry name" value="DAO"/>
    <property type="match status" value="1"/>
</dbReference>
<keyword evidence="1" id="KW-0001">2Fe-2S</keyword>
<dbReference type="GO" id="GO:0046872">
    <property type="term" value="F:metal ion binding"/>
    <property type="evidence" value="ECO:0007669"/>
    <property type="project" value="UniProtKB-KW"/>
</dbReference>
<dbReference type="Proteomes" id="UP000191056">
    <property type="component" value="Unassembled WGS sequence"/>
</dbReference>
<gene>
    <name evidence="6" type="primary">puuB_1</name>
    <name evidence="6" type="ORF">CLCHR_19870</name>
</gene>
<dbReference type="InterPro" id="IPR006076">
    <property type="entry name" value="FAD-dep_OxRdtase"/>
</dbReference>
<dbReference type="InterPro" id="IPR036922">
    <property type="entry name" value="Rieske_2Fe-2S_sf"/>
</dbReference>
<dbReference type="Gene3D" id="3.50.50.60">
    <property type="entry name" value="FAD/NAD(P)-binding domain"/>
    <property type="match status" value="1"/>
</dbReference>
<evidence type="ECO:0000259" key="5">
    <source>
        <dbReference type="PROSITE" id="PS51296"/>
    </source>
</evidence>
<name>A0A1V4IRD2_9CLOT</name>
<dbReference type="SUPFAM" id="SSF50022">
    <property type="entry name" value="ISP domain"/>
    <property type="match status" value="1"/>
</dbReference>
<reference evidence="6 7" key="1">
    <citation type="submission" date="2017-03" db="EMBL/GenBank/DDBJ databases">
        <title>Genome sequence of Clostridium chromiireducens DSM 23318.</title>
        <authorList>
            <person name="Poehlein A."/>
            <person name="Daniel R."/>
        </authorList>
    </citation>
    <scope>NUCLEOTIDE SEQUENCE [LARGE SCALE GENOMIC DNA]</scope>
    <source>
        <strain evidence="6 7">DSM 23318</strain>
    </source>
</reference>
<dbReference type="STRING" id="225345.CLCHR_19870"/>
<keyword evidence="6" id="KW-0560">Oxidoreductase</keyword>
<dbReference type="GO" id="GO:0016705">
    <property type="term" value="F:oxidoreductase activity, acting on paired donors, with incorporation or reduction of molecular oxygen"/>
    <property type="evidence" value="ECO:0007669"/>
    <property type="project" value="UniProtKB-ARBA"/>
</dbReference>
<dbReference type="Pfam" id="PF00355">
    <property type="entry name" value="Rieske"/>
    <property type="match status" value="1"/>
</dbReference>
<protein>
    <submittedName>
        <fullName evidence="6">Gamma-glutamylputrescine oxidoreductase</fullName>
        <ecNumber evidence="6">1.4.3.-</ecNumber>
    </submittedName>
</protein>
<evidence type="ECO:0000256" key="1">
    <source>
        <dbReference type="ARBA" id="ARBA00022714"/>
    </source>
</evidence>
<dbReference type="EMBL" id="MZGT01000023">
    <property type="protein sequence ID" value="OPJ62473.1"/>
    <property type="molecule type" value="Genomic_DNA"/>
</dbReference>
<comment type="caution">
    <text evidence="6">The sequence shown here is derived from an EMBL/GenBank/DDBJ whole genome shotgun (WGS) entry which is preliminary data.</text>
</comment>
<evidence type="ECO:0000256" key="2">
    <source>
        <dbReference type="ARBA" id="ARBA00022723"/>
    </source>
</evidence>
<accession>A0A1V4IRD2</accession>
<dbReference type="GO" id="GO:0005737">
    <property type="term" value="C:cytoplasm"/>
    <property type="evidence" value="ECO:0007669"/>
    <property type="project" value="TreeGrafter"/>
</dbReference>
<dbReference type="PANTHER" id="PTHR13847">
    <property type="entry name" value="SARCOSINE DEHYDROGENASE-RELATED"/>
    <property type="match status" value="1"/>
</dbReference>
<dbReference type="GO" id="GO:0004497">
    <property type="term" value="F:monooxygenase activity"/>
    <property type="evidence" value="ECO:0007669"/>
    <property type="project" value="UniProtKB-ARBA"/>
</dbReference>
<keyword evidence="7" id="KW-1185">Reference proteome</keyword>
<dbReference type="GO" id="GO:0051537">
    <property type="term" value="F:2 iron, 2 sulfur cluster binding"/>
    <property type="evidence" value="ECO:0007669"/>
    <property type="project" value="UniProtKB-KW"/>
</dbReference>
<dbReference type="InterPro" id="IPR036188">
    <property type="entry name" value="FAD/NAD-bd_sf"/>
</dbReference>
<evidence type="ECO:0000256" key="4">
    <source>
        <dbReference type="ARBA" id="ARBA00023014"/>
    </source>
</evidence>
<dbReference type="InterPro" id="IPR017941">
    <property type="entry name" value="Rieske_2Fe-2S"/>
</dbReference>
<feature type="domain" description="Rieske" evidence="5">
    <location>
        <begin position="399"/>
        <end position="482"/>
    </location>
</feature>
<dbReference type="OrthoDB" id="9767869at2"/>
<keyword evidence="2" id="KW-0479">Metal-binding</keyword>
<evidence type="ECO:0000256" key="3">
    <source>
        <dbReference type="ARBA" id="ARBA00023004"/>
    </source>
</evidence>
<dbReference type="Gene3D" id="2.102.10.10">
    <property type="entry name" value="Rieske [2Fe-2S] iron-sulphur domain"/>
    <property type="match status" value="1"/>
</dbReference>
<proteinExistence type="predicted"/>
<dbReference type="Gene3D" id="3.30.9.10">
    <property type="entry name" value="D-Amino Acid Oxidase, subunit A, domain 2"/>
    <property type="match status" value="1"/>
</dbReference>
<evidence type="ECO:0000313" key="6">
    <source>
        <dbReference type="EMBL" id="OPJ62473.1"/>
    </source>
</evidence>
<organism evidence="6 7">
    <name type="scientific">Clostridium chromiireducens</name>
    <dbReference type="NCBI Taxonomy" id="225345"/>
    <lineage>
        <taxon>Bacteria</taxon>
        <taxon>Bacillati</taxon>
        <taxon>Bacillota</taxon>
        <taxon>Clostridia</taxon>
        <taxon>Eubacteriales</taxon>
        <taxon>Clostridiaceae</taxon>
        <taxon>Clostridium</taxon>
    </lineage>
</organism>
<dbReference type="PANTHER" id="PTHR13847:SF274">
    <property type="entry name" value="RIESKE 2FE-2S IRON-SULFUR PROTEIN YHFW-RELATED"/>
    <property type="match status" value="1"/>
</dbReference>
<sequence length="482" mass="54529">MESVWSSEVNFRKRETLNKNIECDVLVIGAGMAGLLTAYMLSKRGREVVVIDARSTAGGVTKNTTAKITSQHDLIYDSIIKEFGEEGAIQYARANELAIRRYKEIIDSEKIDCDFEYKDAYLYTLDNIESLEDEYNAAQRSGIDAELVDEVSIIPVGAKKALKFKNQAQFNPLKFLSPISEKLTIYENTVALDITEDNTVVTKNDMKIKANKIVVAAHYPFLNTPGYYFMRMHQERAYVLALENAEDVNGMYKCIDKTGYSFRNYKNLLIFGGAVRRTGENEEGGAYEELRKAAKELYPNSTEKYHWSTQDCMTLDNIPYIGHYSSKTPNIYVETGFKKWGMTTSMVAAMIISDMILENENDFSEIFSPGRFDMSSSMKNAANDLIITAKNFIAQRIDIPEETLESIQNGHGGIVEYKGQKTGVYKDNDGKVFTVSTKCAHLGCELKWNADDLTWDCPCHGSRYNYEGIWIESPTNKCLHEV</sequence>